<evidence type="ECO:0000256" key="1">
    <source>
        <dbReference type="SAM" id="MobiDB-lite"/>
    </source>
</evidence>
<feature type="compositionally biased region" description="Basic and acidic residues" evidence="1">
    <location>
        <begin position="327"/>
        <end position="356"/>
    </location>
</feature>
<keyword evidence="5" id="KW-1185">Reference proteome</keyword>
<keyword evidence="2" id="KW-0812">Transmembrane</keyword>
<feature type="region of interest" description="Disordered" evidence="1">
    <location>
        <begin position="301"/>
        <end position="356"/>
    </location>
</feature>
<keyword evidence="2" id="KW-0472">Membrane</keyword>
<protein>
    <submittedName>
        <fullName evidence="4">Uncharacterized protein</fullName>
    </submittedName>
</protein>
<keyword evidence="3" id="KW-0732">Signal</keyword>
<feature type="signal peptide" evidence="3">
    <location>
        <begin position="1"/>
        <end position="23"/>
    </location>
</feature>
<comment type="caution">
    <text evidence="4">The sequence shown here is derived from an EMBL/GenBank/DDBJ whole genome shotgun (WGS) entry which is preliminary data.</text>
</comment>
<accession>A0A8B6CIY7</accession>
<name>A0A8B6CIY7_MYTGA</name>
<keyword evidence="2" id="KW-1133">Transmembrane helix</keyword>
<evidence type="ECO:0000256" key="3">
    <source>
        <dbReference type="SAM" id="SignalP"/>
    </source>
</evidence>
<dbReference type="EMBL" id="UYJE01001771">
    <property type="protein sequence ID" value="VDI04988.1"/>
    <property type="molecule type" value="Genomic_DNA"/>
</dbReference>
<reference evidence="4" key="1">
    <citation type="submission" date="2018-11" db="EMBL/GenBank/DDBJ databases">
        <authorList>
            <person name="Alioto T."/>
            <person name="Alioto T."/>
        </authorList>
    </citation>
    <scope>NUCLEOTIDE SEQUENCE</scope>
</reference>
<evidence type="ECO:0000256" key="2">
    <source>
        <dbReference type="SAM" id="Phobius"/>
    </source>
</evidence>
<evidence type="ECO:0000313" key="4">
    <source>
        <dbReference type="EMBL" id="VDI04988.1"/>
    </source>
</evidence>
<feature type="transmembrane region" description="Helical" evidence="2">
    <location>
        <begin position="193"/>
        <end position="213"/>
    </location>
</feature>
<proteinExistence type="predicted"/>
<gene>
    <name evidence="4" type="ORF">MGAL_10B024156</name>
</gene>
<organism evidence="4 5">
    <name type="scientific">Mytilus galloprovincialis</name>
    <name type="common">Mediterranean mussel</name>
    <dbReference type="NCBI Taxonomy" id="29158"/>
    <lineage>
        <taxon>Eukaryota</taxon>
        <taxon>Metazoa</taxon>
        <taxon>Spiralia</taxon>
        <taxon>Lophotrochozoa</taxon>
        <taxon>Mollusca</taxon>
        <taxon>Bivalvia</taxon>
        <taxon>Autobranchia</taxon>
        <taxon>Pteriomorphia</taxon>
        <taxon>Mytilida</taxon>
        <taxon>Mytiloidea</taxon>
        <taxon>Mytilidae</taxon>
        <taxon>Mytilinae</taxon>
        <taxon>Mytilus</taxon>
    </lineage>
</organism>
<dbReference type="Proteomes" id="UP000596742">
    <property type="component" value="Unassembled WGS sequence"/>
</dbReference>
<dbReference type="AlphaFoldDB" id="A0A8B6CIY7"/>
<evidence type="ECO:0000313" key="5">
    <source>
        <dbReference type="Proteomes" id="UP000596742"/>
    </source>
</evidence>
<dbReference type="OrthoDB" id="10488419at2759"/>
<feature type="chain" id="PRO_5032605266" evidence="3">
    <location>
        <begin position="24"/>
        <end position="356"/>
    </location>
</feature>
<sequence>MEIGNRLQLVLLFGLCSVIFASSYDVFNCSFLTEDSIGKEKIFRFIDEKKEILFIHFHILNESNMFTSESERKIYKILNLVRTAGGFGNELLLMHPQFEELSLGILMFGVEHVDIQLQPMPRECFVNSTEDKVHNDLMSFATKEFNLLENRNTVNRICSMFVENMNGVAEFNYKCCSQNVKFSFECRIIEKNFWIRNLFFTMTLIYIIAFLYSPLLIPTSWYRTNDSTFSFHLTKPIGISFVKASKEKDEIIMYNNIKHMEKLKPLLDDLKESSPVHVNVNTVKIKLVDEIKTVSSSFVPADIESNPSDQPHTEKCQKILIDPSEIVETKTETEKSEAEKIETENNETEKNENSHL</sequence>